<dbReference type="PANTHER" id="PTHR34039">
    <property type="entry name" value="UPF0102 PROTEIN YRAN"/>
    <property type="match status" value="1"/>
</dbReference>
<reference evidence="3 4" key="1">
    <citation type="submission" date="2023-03" db="EMBL/GenBank/DDBJ databases">
        <title>Description of Hydrogenimonas sp. ISO32.</title>
        <authorList>
            <person name="Mino S."/>
            <person name="Fukazawa S."/>
            <person name="Sawabe T."/>
        </authorList>
    </citation>
    <scope>NUCLEOTIDE SEQUENCE [LARGE SCALE GENOMIC DNA]</scope>
    <source>
        <strain evidence="3 4">ISO32</strain>
    </source>
</reference>
<dbReference type="InterPro" id="IPR011335">
    <property type="entry name" value="Restrct_endonuc-II-like"/>
</dbReference>
<evidence type="ECO:0000313" key="4">
    <source>
        <dbReference type="Proteomes" id="UP001321445"/>
    </source>
</evidence>
<dbReference type="Gene3D" id="3.40.1350.10">
    <property type="match status" value="1"/>
</dbReference>
<dbReference type="SUPFAM" id="SSF52980">
    <property type="entry name" value="Restriction endonuclease-like"/>
    <property type="match status" value="1"/>
</dbReference>
<dbReference type="InterPro" id="IPR011856">
    <property type="entry name" value="tRNA_endonuc-like_dom_sf"/>
</dbReference>
<protein>
    <recommendedName>
        <fullName evidence="2">UPF0102 protein HCR_10700</fullName>
    </recommendedName>
</protein>
<evidence type="ECO:0000256" key="1">
    <source>
        <dbReference type="ARBA" id="ARBA00006738"/>
    </source>
</evidence>
<dbReference type="PANTHER" id="PTHR34039:SF1">
    <property type="entry name" value="UPF0102 PROTEIN YRAN"/>
    <property type="match status" value="1"/>
</dbReference>
<dbReference type="HAMAP" id="MF_00048">
    <property type="entry name" value="UPF0102"/>
    <property type="match status" value="1"/>
</dbReference>
<evidence type="ECO:0000313" key="3">
    <source>
        <dbReference type="EMBL" id="BDY12758.1"/>
    </source>
</evidence>
<dbReference type="NCBIfam" id="NF009152">
    <property type="entry name" value="PRK12497.2-4"/>
    <property type="match status" value="1"/>
</dbReference>
<sequence length="108" mass="12456">MSRERGNRAEDLACDWLMLQGCRILERNVYSRFGEIDIVAEKGGVLHFVEVKSGTTFEPIYNITPSKLAKLLRSIDAYLKKHRLESPYQLDALIVKGERCEWIENITV</sequence>
<gene>
    <name evidence="3" type="ORF">HCR_10700</name>
</gene>
<keyword evidence="4" id="KW-1185">Reference proteome</keyword>
<organism evidence="3 4">
    <name type="scientific">Hydrogenimonas cancrithermarum</name>
    <dbReference type="NCBI Taxonomy" id="2993563"/>
    <lineage>
        <taxon>Bacteria</taxon>
        <taxon>Pseudomonadati</taxon>
        <taxon>Campylobacterota</taxon>
        <taxon>Epsilonproteobacteria</taxon>
        <taxon>Campylobacterales</taxon>
        <taxon>Hydrogenimonadaceae</taxon>
        <taxon>Hydrogenimonas</taxon>
    </lineage>
</organism>
<name>A0ABM8FM26_9BACT</name>
<dbReference type="Pfam" id="PF02021">
    <property type="entry name" value="UPF0102"/>
    <property type="match status" value="1"/>
</dbReference>
<proteinExistence type="inferred from homology"/>
<comment type="similarity">
    <text evidence="1 2">Belongs to the UPF0102 family.</text>
</comment>
<accession>A0ABM8FM26</accession>
<dbReference type="EMBL" id="AP027370">
    <property type="protein sequence ID" value="BDY12758.1"/>
    <property type="molecule type" value="Genomic_DNA"/>
</dbReference>
<dbReference type="InterPro" id="IPR003509">
    <property type="entry name" value="UPF0102_YraN-like"/>
</dbReference>
<dbReference type="Proteomes" id="UP001321445">
    <property type="component" value="Chromosome"/>
</dbReference>
<evidence type="ECO:0000256" key="2">
    <source>
        <dbReference type="HAMAP-Rule" id="MF_00048"/>
    </source>
</evidence>